<dbReference type="PANTHER" id="PTHR22762">
    <property type="entry name" value="ALPHA-GLUCOSIDASE"/>
    <property type="match status" value="1"/>
</dbReference>
<protein>
    <submittedName>
        <fullName evidence="2">Maltase-glucoamylase, intestinal-like</fullName>
    </submittedName>
</protein>
<proteinExistence type="predicted"/>
<reference evidence="2" key="1">
    <citation type="submission" date="2025-08" db="UniProtKB">
        <authorList>
            <consortium name="RefSeq"/>
        </authorList>
    </citation>
    <scope>IDENTIFICATION</scope>
    <source>
        <tissue evidence="2">Blood</tissue>
    </source>
</reference>
<gene>
    <name evidence="2" type="primary">LOC116528014</name>
</gene>
<dbReference type="AlphaFoldDB" id="A0A6J3F694"/>
<evidence type="ECO:0000313" key="2">
    <source>
        <dbReference type="RefSeq" id="XP_032101096.1"/>
    </source>
</evidence>
<dbReference type="GeneID" id="116528014"/>
<dbReference type="GO" id="GO:0004558">
    <property type="term" value="F:alpha-1,4-glucosidase activity"/>
    <property type="evidence" value="ECO:0007669"/>
    <property type="project" value="TreeGrafter"/>
</dbReference>
<name>A0A6J3F694_SAPAP</name>
<keyword evidence="1" id="KW-1185">Reference proteome</keyword>
<dbReference type="PANTHER" id="PTHR22762:SF63">
    <property type="entry name" value="MALTASE-GLUCOAMYLASE"/>
    <property type="match status" value="1"/>
</dbReference>
<dbReference type="Gene3D" id="2.60.40.1180">
    <property type="entry name" value="Golgi alpha-mannosidase II"/>
    <property type="match status" value="1"/>
</dbReference>
<organism evidence="1 2">
    <name type="scientific">Sapajus apella</name>
    <name type="common">Brown-capped capuchin</name>
    <name type="synonym">Cebus apella</name>
    <dbReference type="NCBI Taxonomy" id="9515"/>
    <lineage>
        <taxon>Eukaryota</taxon>
        <taxon>Metazoa</taxon>
        <taxon>Chordata</taxon>
        <taxon>Craniata</taxon>
        <taxon>Vertebrata</taxon>
        <taxon>Euteleostomi</taxon>
        <taxon>Mammalia</taxon>
        <taxon>Eutheria</taxon>
        <taxon>Euarchontoglires</taxon>
        <taxon>Primates</taxon>
        <taxon>Haplorrhini</taxon>
        <taxon>Platyrrhini</taxon>
        <taxon>Cebidae</taxon>
        <taxon>Cebinae</taxon>
        <taxon>Sapajus</taxon>
    </lineage>
</organism>
<dbReference type="Proteomes" id="UP000504640">
    <property type="component" value="Unplaced"/>
</dbReference>
<evidence type="ECO:0000313" key="1">
    <source>
        <dbReference type="Proteomes" id="UP000504640"/>
    </source>
</evidence>
<accession>A0A6J3F694</accession>
<dbReference type="InterPro" id="IPR013780">
    <property type="entry name" value="Glyco_hydro_b"/>
</dbReference>
<dbReference type="RefSeq" id="XP_032101096.1">
    <property type="nucleotide sequence ID" value="XM_032245205.1"/>
</dbReference>
<sequence>MEGHVFYFIIFSSGPQGVDINARGEWKTLPAPLDHINLHVRGGYILPWQEPALNTHLSRQKFMGFKIALDDEGTAEGWLFWDDGQSIDTYGKGLYYLANFSASQNTIQSHVIFNSYITSTNPLKLGYIEIWGVGNVPITSVSMSVSGMVITPSFNSDRTTQVLSIDVTDRNISLHNFTSLTWRSTL</sequence>
<dbReference type="FunFam" id="2.60.40.1180:FF:000005">
    <property type="entry name" value="Maltase-glucoamylase, intestinal"/>
    <property type="match status" value="1"/>
</dbReference>